<sequence length="120" mass="12717">MAGGGAGYVPGMSGTKKSDRKPAELGDDLPGALKLAYKPVGLVSGMIGGLIAGQVFALVWKRVSNEPETPQPLSRDYGTKEVLIAATLQGAIFGLIKTAVDRYGMKAYHRFVDKPRPATR</sequence>
<dbReference type="Proteomes" id="UP001143463">
    <property type="component" value="Unassembled WGS sequence"/>
</dbReference>
<evidence type="ECO:0000313" key="4">
    <source>
        <dbReference type="Proteomes" id="UP001143463"/>
    </source>
</evidence>
<comment type="caution">
    <text evidence="3">The sequence shown here is derived from an EMBL/GenBank/DDBJ whole genome shotgun (WGS) entry which is preliminary data.</text>
</comment>
<reference evidence="3" key="1">
    <citation type="journal article" date="2014" name="Int. J. Syst. Evol. Microbiol.">
        <title>Complete genome sequence of Corynebacterium casei LMG S-19264T (=DSM 44701T), isolated from a smear-ripened cheese.</title>
        <authorList>
            <consortium name="US DOE Joint Genome Institute (JGI-PGF)"/>
            <person name="Walter F."/>
            <person name="Albersmeier A."/>
            <person name="Kalinowski J."/>
            <person name="Ruckert C."/>
        </authorList>
    </citation>
    <scope>NUCLEOTIDE SEQUENCE</scope>
    <source>
        <strain evidence="3">VKM Ac-1069</strain>
    </source>
</reference>
<proteinExistence type="predicted"/>
<organism evidence="3 4">
    <name type="scientific">Pseudonocardia halophobica</name>
    <dbReference type="NCBI Taxonomy" id="29401"/>
    <lineage>
        <taxon>Bacteria</taxon>
        <taxon>Bacillati</taxon>
        <taxon>Actinomycetota</taxon>
        <taxon>Actinomycetes</taxon>
        <taxon>Pseudonocardiales</taxon>
        <taxon>Pseudonocardiaceae</taxon>
        <taxon>Pseudonocardia</taxon>
    </lineage>
</organism>
<name>A0A9W6L6P6_9PSEU</name>
<protein>
    <recommendedName>
        <fullName evidence="5">DUF4235 domain-containing protein</fullName>
    </recommendedName>
</protein>
<feature type="transmembrane region" description="Helical" evidence="2">
    <location>
        <begin position="40"/>
        <end position="60"/>
    </location>
</feature>
<gene>
    <name evidence="3" type="ORF">GCM10017577_58200</name>
</gene>
<evidence type="ECO:0000256" key="2">
    <source>
        <dbReference type="SAM" id="Phobius"/>
    </source>
</evidence>
<feature type="region of interest" description="Disordered" evidence="1">
    <location>
        <begin position="1"/>
        <end position="25"/>
    </location>
</feature>
<keyword evidence="2" id="KW-1133">Transmembrane helix</keyword>
<dbReference type="AlphaFoldDB" id="A0A9W6L6P6"/>
<accession>A0A9W6L6P6</accession>
<keyword evidence="2" id="KW-0472">Membrane</keyword>
<evidence type="ECO:0000256" key="1">
    <source>
        <dbReference type="SAM" id="MobiDB-lite"/>
    </source>
</evidence>
<keyword evidence="2" id="KW-0812">Transmembrane</keyword>
<reference evidence="3" key="2">
    <citation type="submission" date="2023-01" db="EMBL/GenBank/DDBJ databases">
        <authorList>
            <person name="Sun Q."/>
            <person name="Evtushenko L."/>
        </authorList>
    </citation>
    <scope>NUCLEOTIDE SEQUENCE</scope>
    <source>
        <strain evidence="3">VKM Ac-1069</strain>
    </source>
</reference>
<dbReference type="InterPro" id="IPR025329">
    <property type="entry name" value="DUF4235"/>
</dbReference>
<evidence type="ECO:0000313" key="3">
    <source>
        <dbReference type="EMBL" id="GLL14672.1"/>
    </source>
</evidence>
<dbReference type="Pfam" id="PF14019">
    <property type="entry name" value="DUF4235"/>
    <property type="match status" value="1"/>
</dbReference>
<keyword evidence="4" id="KW-1185">Reference proteome</keyword>
<dbReference type="EMBL" id="BSFQ01000035">
    <property type="protein sequence ID" value="GLL14672.1"/>
    <property type="molecule type" value="Genomic_DNA"/>
</dbReference>
<evidence type="ECO:0008006" key="5">
    <source>
        <dbReference type="Google" id="ProtNLM"/>
    </source>
</evidence>